<dbReference type="GO" id="GO:0016616">
    <property type="term" value="F:oxidoreductase activity, acting on the CH-OH group of donors, NAD or NADP as acceptor"/>
    <property type="evidence" value="ECO:0007669"/>
    <property type="project" value="TreeGrafter"/>
</dbReference>
<comment type="similarity">
    <text evidence="1">Belongs to the short-chain dehydrogenases/reductases (SDR) family.</text>
</comment>
<dbReference type="GO" id="GO:0048038">
    <property type="term" value="F:quinone binding"/>
    <property type="evidence" value="ECO:0007669"/>
    <property type="project" value="TreeGrafter"/>
</dbReference>
<dbReference type="InterPro" id="IPR020904">
    <property type="entry name" value="Sc_DH/Rdtase_CS"/>
</dbReference>
<organism evidence="4">
    <name type="scientific">Arthrobacter sp. Chr15</name>
    <dbReference type="NCBI Taxonomy" id="447032"/>
    <lineage>
        <taxon>Bacteria</taxon>
        <taxon>Bacillati</taxon>
        <taxon>Actinomycetota</taxon>
        <taxon>Actinomycetes</taxon>
        <taxon>Micrococcales</taxon>
        <taxon>Micrococcaceae</taxon>
        <taxon>Arthrobacter</taxon>
    </lineage>
</organism>
<evidence type="ECO:0000256" key="1">
    <source>
        <dbReference type="ARBA" id="ARBA00006484"/>
    </source>
</evidence>
<dbReference type="SUPFAM" id="SSF51735">
    <property type="entry name" value="NAD(P)-binding Rossmann-fold domains"/>
    <property type="match status" value="1"/>
</dbReference>
<evidence type="ECO:0000256" key="2">
    <source>
        <dbReference type="ARBA" id="ARBA00023002"/>
    </source>
</evidence>
<dbReference type="PROSITE" id="PS00061">
    <property type="entry name" value="ADH_SHORT"/>
    <property type="match status" value="1"/>
</dbReference>
<geneLocation type="plasmid" evidence="4">
    <name>pChr15</name>
</geneLocation>
<keyword evidence="4" id="KW-0614">Plasmid</keyword>
<evidence type="ECO:0000259" key="3">
    <source>
        <dbReference type="SMART" id="SM00822"/>
    </source>
</evidence>
<dbReference type="InterPro" id="IPR002347">
    <property type="entry name" value="SDR_fam"/>
</dbReference>
<proteinExistence type="inferred from homology"/>
<dbReference type="Gene3D" id="3.40.50.720">
    <property type="entry name" value="NAD(P)-binding Rossmann-like Domain"/>
    <property type="match status" value="1"/>
</dbReference>
<dbReference type="CDD" id="cd05233">
    <property type="entry name" value="SDR_c"/>
    <property type="match status" value="1"/>
</dbReference>
<dbReference type="EMBL" id="EF495212">
    <property type="protein sequence ID" value="ABR67104.1"/>
    <property type="molecule type" value="Genomic_DNA"/>
</dbReference>
<accession>A6YFU3</accession>
<dbReference type="SMART" id="SM00822">
    <property type="entry name" value="PKS_KR"/>
    <property type="match status" value="1"/>
</dbReference>
<reference evidence="4" key="1">
    <citation type="journal article" date="2008" name="Plasmid">
        <title>Comparative analysis of eight Arthrobacter plasmids.</title>
        <authorList>
            <person name="Jerke K."/>
            <person name="Nakatsu C.H."/>
            <person name="Beasley F."/>
            <person name="Konopka A."/>
        </authorList>
    </citation>
    <scope>NUCLEOTIDE SEQUENCE</scope>
    <source>
        <strain evidence="4">Chr15</strain>
        <plasmid evidence="4">pChr15</plasmid>
    </source>
</reference>
<evidence type="ECO:0000313" key="4">
    <source>
        <dbReference type="EMBL" id="ABR67104.1"/>
    </source>
</evidence>
<dbReference type="GO" id="GO:0006633">
    <property type="term" value="P:fatty acid biosynthetic process"/>
    <property type="evidence" value="ECO:0007669"/>
    <property type="project" value="TreeGrafter"/>
</dbReference>
<dbReference type="PRINTS" id="PR00080">
    <property type="entry name" value="SDRFAMILY"/>
</dbReference>
<protein>
    <submittedName>
        <fullName evidence="4">Short-chain dehydrogenase/reductase</fullName>
    </submittedName>
</protein>
<dbReference type="AlphaFoldDB" id="A6YFU3"/>
<dbReference type="PANTHER" id="PTHR42760">
    <property type="entry name" value="SHORT-CHAIN DEHYDROGENASES/REDUCTASES FAMILY MEMBER"/>
    <property type="match status" value="1"/>
</dbReference>
<dbReference type="RefSeq" id="WP_012311469.1">
    <property type="nucleotide sequence ID" value="NC_010492.1"/>
</dbReference>
<dbReference type="FunFam" id="3.40.50.720:FF:000084">
    <property type="entry name" value="Short-chain dehydrogenase reductase"/>
    <property type="match status" value="1"/>
</dbReference>
<name>A6YFU3_9MICC</name>
<dbReference type="InterPro" id="IPR057326">
    <property type="entry name" value="KR_dom"/>
</dbReference>
<dbReference type="PANTHER" id="PTHR42760:SF133">
    <property type="entry name" value="3-OXOACYL-[ACYL-CARRIER-PROTEIN] REDUCTASE"/>
    <property type="match status" value="1"/>
</dbReference>
<keyword evidence="2" id="KW-0560">Oxidoreductase</keyword>
<dbReference type="PRINTS" id="PR00081">
    <property type="entry name" value="GDHRDH"/>
</dbReference>
<dbReference type="Pfam" id="PF13561">
    <property type="entry name" value="adh_short_C2"/>
    <property type="match status" value="1"/>
</dbReference>
<feature type="domain" description="Ketoreductase" evidence="3">
    <location>
        <begin position="9"/>
        <end position="177"/>
    </location>
</feature>
<dbReference type="InterPro" id="IPR036291">
    <property type="entry name" value="NAD(P)-bd_dom_sf"/>
</dbReference>
<sequence length="238" mass="24880">MGKFISESPVALVIGASRGIGQATAERFLKEGYVVAGTHRGSGVTNGIHGIECDVTTPGALKAAFKEVAANFGRLDTVIYNAGVARQDLLVRMRDEDLRSVMETNLFGAFAAVQEALRYMGRAGAGSIVLISSESSRAGIPGSAHYTSSKAGLDGLVRSAMWEAGPRGIRINVVAPGPTKTDMLAQVEDADLDALVGKSPLRRIAEPEEIADAIFKISTLTYLTGALIPVTGGEGLGY</sequence>